<dbReference type="InterPro" id="IPR036714">
    <property type="entry name" value="SDH_sf"/>
</dbReference>
<dbReference type="PANTHER" id="PTHR39585:SF1">
    <property type="entry name" value="FAD ASSEMBLY FACTOR SDHE"/>
    <property type="match status" value="1"/>
</dbReference>
<accession>A0A9J6RNZ5</accession>
<evidence type="ECO:0000313" key="6">
    <source>
        <dbReference type="EMBL" id="MCZ0865733.1"/>
    </source>
</evidence>
<dbReference type="InterPro" id="IPR050531">
    <property type="entry name" value="SdhE_FAD_assembly_factor"/>
</dbReference>
<dbReference type="PANTHER" id="PTHR39585">
    <property type="entry name" value="FAD ASSEMBLY FACTOR SDHE"/>
    <property type="match status" value="1"/>
</dbReference>
<name>A0A9J6RNZ5_9GAMM</name>
<dbReference type="Proteomes" id="UP001069090">
    <property type="component" value="Unassembled WGS sequence"/>
</dbReference>
<dbReference type="AlphaFoldDB" id="A0A9J6RNZ5"/>
<comment type="caution">
    <text evidence="6">The sequence shown here is derived from an EMBL/GenBank/DDBJ whole genome shotgun (WGS) entry which is preliminary data.</text>
</comment>
<protein>
    <recommendedName>
        <fullName evidence="3">FAD assembly factor SdhE</fullName>
    </recommendedName>
</protein>
<evidence type="ECO:0000256" key="2">
    <source>
        <dbReference type="ARBA" id="ARBA00008571"/>
    </source>
</evidence>
<keyword evidence="4" id="KW-0963">Cytoplasm</keyword>
<sequence>MLTDQEFNRITWASRRGMLELDLILVPFVEQRLRDLDEVDLQRYLDLLESEDNDLFAWFLGRGKPEDSELAIIVDKIIAHARPA</sequence>
<comment type="similarity">
    <text evidence="2">Belongs to the SdhE FAD assembly factor family.</text>
</comment>
<keyword evidence="7" id="KW-1185">Reference proteome</keyword>
<dbReference type="GO" id="GO:0005737">
    <property type="term" value="C:cytoplasm"/>
    <property type="evidence" value="ECO:0007669"/>
    <property type="project" value="UniProtKB-SubCell"/>
</dbReference>
<evidence type="ECO:0000256" key="5">
    <source>
        <dbReference type="ARBA" id="ARBA00023186"/>
    </source>
</evidence>
<proteinExistence type="inferred from homology"/>
<dbReference type="SUPFAM" id="SSF109910">
    <property type="entry name" value="YgfY-like"/>
    <property type="match status" value="1"/>
</dbReference>
<dbReference type="Gene3D" id="1.10.150.250">
    <property type="entry name" value="Flavinator of succinate dehydrogenase"/>
    <property type="match status" value="1"/>
</dbReference>
<dbReference type="GO" id="GO:0006105">
    <property type="term" value="P:succinate metabolic process"/>
    <property type="evidence" value="ECO:0007669"/>
    <property type="project" value="TreeGrafter"/>
</dbReference>
<comment type="subcellular location">
    <subcellularLocation>
        <location evidence="1">Cytoplasm</location>
    </subcellularLocation>
</comment>
<keyword evidence="5" id="KW-0143">Chaperone</keyword>
<dbReference type="InterPro" id="IPR005631">
    <property type="entry name" value="SDH"/>
</dbReference>
<gene>
    <name evidence="6" type="ORF">O0V09_11000</name>
</gene>
<dbReference type="EMBL" id="JAPTGG010000008">
    <property type="protein sequence ID" value="MCZ0865733.1"/>
    <property type="molecule type" value="Genomic_DNA"/>
</dbReference>
<evidence type="ECO:0000313" key="7">
    <source>
        <dbReference type="Proteomes" id="UP001069090"/>
    </source>
</evidence>
<organism evidence="6 7">
    <name type="scientific">Dasania phycosphaerae</name>
    <dbReference type="NCBI Taxonomy" id="2950436"/>
    <lineage>
        <taxon>Bacteria</taxon>
        <taxon>Pseudomonadati</taxon>
        <taxon>Pseudomonadota</taxon>
        <taxon>Gammaproteobacteria</taxon>
        <taxon>Cellvibrionales</taxon>
        <taxon>Spongiibacteraceae</taxon>
        <taxon>Dasania</taxon>
    </lineage>
</organism>
<reference evidence="6 7" key="1">
    <citation type="submission" date="2022-12" db="EMBL/GenBank/DDBJ databases">
        <title>Dasania phycosphaerae sp. nov., isolated from particulate material of the south coast of Korea.</title>
        <authorList>
            <person name="Jiang Y."/>
        </authorList>
    </citation>
    <scope>NUCLEOTIDE SEQUENCE [LARGE SCALE GENOMIC DNA]</scope>
    <source>
        <strain evidence="6 7">GY-19</strain>
    </source>
</reference>
<evidence type="ECO:0000256" key="4">
    <source>
        <dbReference type="ARBA" id="ARBA00022490"/>
    </source>
</evidence>
<evidence type="ECO:0000256" key="1">
    <source>
        <dbReference type="ARBA" id="ARBA00004496"/>
    </source>
</evidence>
<evidence type="ECO:0000256" key="3">
    <source>
        <dbReference type="ARBA" id="ARBA00019418"/>
    </source>
</evidence>
<dbReference type="RefSeq" id="WP_258331874.1">
    <property type="nucleotide sequence ID" value="NZ_JAPTGG010000008.1"/>
</dbReference>
<dbReference type="Pfam" id="PF03937">
    <property type="entry name" value="Sdh5"/>
    <property type="match status" value="1"/>
</dbReference>